<comment type="caution">
    <text evidence="1">The sequence shown here is derived from an EMBL/GenBank/DDBJ whole genome shotgun (WGS) entry which is preliminary data.</text>
</comment>
<gene>
    <name evidence="1" type="ORF">R1flu_016854</name>
</gene>
<proteinExistence type="predicted"/>
<organism evidence="1 2">
    <name type="scientific">Riccia fluitans</name>
    <dbReference type="NCBI Taxonomy" id="41844"/>
    <lineage>
        <taxon>Eukaryota</taxon>
        <taxon>Viridiplantae</taxon>
        <taxon>Streptophyta</taxon>
        <taxon>Embryophyta</taxon>
        <taxon>Marchantiophyta</taxon>
        <taxon>Marchantiopsida</taxon>
        <taxon>Marchantiidae</taxon>
        <taxon>Marchantiales</taxon>
        <taxon>Ricciaceae</taxon>
        <taxon>Riccia</taxon>
    </lineage>
</organism>
<evidence type="ECO:0000313" key="1">
    <source>
        <dbReference type="EMBL" id="KAL2632168.1"/>
    </source>
</evidence>
<dbReference type="EMBL" id="JBHFFA010000004">
    <property type="protein sequence ID" value="KAL2632168.1"/>
    <property type="molecule type" value="Genomic_DNA"/>
</dbReference>
<dbReference type="AlphaFoldDB" id="A0ABD1YNK3"/>
<dbReference type="Proteomes" id="UP001605036">
    <property type="component" value="Unassembled WGS sequence"/>
</dbReference>
<sequence length="68" mass="7496">MLGQREYSLSLAGGKEKSLSVLGIAGAASEFEKDDRKRPRTLSQQVENYIDLKRGFGLGVLWDLILAV</sequence>
<evidence type="ECO:0000313" key="2">
    <source>
        <dbReference type="Proteomes" id="UP001605036"/>
    </source>
</evidence>
<accession>A0ABD1YNK3</accession>
<reference evidence="1 2" key="1">
    <citation type="submission" date="2024-09" db="EMBL/GenBank/DDBJ databases">
        <title>Chromosome-scale assembly of Riccia fluitans.</title>
        <authorList>
            <person name="Paukszto L."/>
            <person name="Sawicki J."/>
            <person name="Karawczyk K."/>
            <person name="Piernik-Szablinska J."/>
            <person name="Szczecinska M."/>
            <person name="Mazdziarz M."/>
        </authorList>
    </citation>
    <scope>NUCLEOTIDE SEQUENCE [LARGE SCALE GENOMIC DNA]</scope>
    <source>
        <strain evidence="1">Rf_01</strain>
        <tissue evidence="1">Aerial parts of the thallus</tissue>
    </source>
</reference>
<keyword evidence="2" id="KW-1185">Reference proteome</keyword>
<protein>
    <submittedName>
        <fullName evidence="1">Uncharacterized protein</fullName>
    </submittedName>
</protein>
<name>A0ABD1YNK3_9MARC</name>